<dbReference type="AlphaFoldDB" id="A0A0L6U4Q6"/>
<accession>A0A0L6U4Q6</accession>
<dbReference type="RefSeq" id="WP_050738641.1">
    <property type="nucleotide sequence ID" value="NZ_LGYO01000005.1"/>
</dbReference>
<evidence type="ECO:0000259" key="2">
    <source>
        <dbReference type="PROSITE" id="PS51462"/>
    </source>
</evidence>
<dbReference type="PROSITE" id="PS51462">
    <property type="entry name" value="NUDIX"/>
    <property type="match status" value="1"/>
</dbReference>
<dbReference type="Pfam" id="PF00293">
    <property type="entry name" value="NUDIX"/>
    <property type="match status" value="1"/>
</dbReference>
<protein>
    <submittedName>
        <fullName evidence="3">NUDIX hydrolase</fullName>
    </submittedName>
</protein>
<proteinExistence type="inferred from homology"/>
<gene>
    <name evidence="3" type="ORF">AKG39_01730</name>
</gene>
<dbReference type="Gene3D" id="3.90.79.10">
    <property type="entry name" value="Nucleoside Triphosphate Pyrophosphohydrolase"/>
    <property type="match status" value="1"/>
</dbReference>
<comment type="caution">
    <text evidence="3">The sequence shown here is derived from an EMBL/GenBank/DDBJ whole genome shotgun (WGS) entry which is preliminary data.</text>
</comment>
<dbReference type="SUPFAM" id="SSF55811">
    <property type="entry name" value="Nudix"/>
    <property type="match status" value="1"/>
</dbReference>
<dbReference type="EMBL" id="LGYO01000005">
    <property type="protein sequence ID" value="KNZ43317.1"/>
    <property type="molecule type" value="Genomic_DNA"/>
</dbReference>
<dbReference type="Proteomes" id="UP000036873">
    <property type="component" value="Unassembled WGS sequence"/>
</dbReference>
<organism evidence="3 4">
    <name type="scientific">Acetobacterium bakii</name>
    <dbReference type="NCBI Taxonomy" id="52689"/>
    <lineage>
        <taxon>Bacteria</taxon>
        <taxon>Bacillati</taxon>
        <taxon>Bacillota</taxon>
        <taxon>Clostridia</taxon>
        <taxon>Eubacteriales</taxon>
        <taxon>Eubacteriaceae</taxon>
        <taxon>Acetobacterium</taxon>
    </lineage>
</organism>
<dbReference type="CDD" id="cd03674">
    <property type="entry name" value="NUDIX_Hydrolase"/>
    <property type="match status" value="1"/>
</dbReference>
<dbReference type="PATRIC" id="fig|52689.4.peg.2866"/>
<keyword evidence="3" id="KW-0378">Hydrolase</keyword>
<dbReference type="InterPro" id="IPR015797">
    <property type="entry name" value="NUDIX_hydrolase-like_dom_sf"/>
</dbReference>
<dbReference type="STRING" id="52689.AKG39_01730"/>
<dbReference type="OrthoDB" id="9787880at2"/>
<feature type="domain" description="Nudix hydrolase" evidence="2">
    <location>
        <begin position="42"/>
        <end position="181"/>
    </location>
</feature>
<name>A0A0L6U4Q6_9FIRM</name>
<dbReference type="PANTHER" id="PTHR43736:SF1">
    <property type="entry name" value="DIHYDRONEOPTERIN TRIPHOSPHATE DIPHOSPHATASE"/>
    <property type="match status" value="1"/>
</dbReference>
<dbReference type="PANTHER" id="PTHR43736">
    <property type="entry name" value="ADP-RIBOSE PYROPHOSPHATASE"/>
    <property type="match status" value="1"/>
</dbReference>
<reference evidence="4" key="1">
    <citation type="submission" date="2015-07" db="EMBL/GenBank/DDBJ databases">
        <title>Draft genome sequence of Acetobacterium bakii DSM 8293, a potential psychrophilic chemical producer through syngas fermentation.</title>
        <authorList>
            <person name="Song Y."/>
            <person name="Hwang S."/>
            <person name="Cho B.-K."/>
        </authorList>
    </citation>
    <scope>NUCLEOTIDE SEQUENCE [LARGE SCALE GENOMIC DNA]</scope>
    <source>
        <strain evidence="4">DSM 8239</strain>
    </source>
</reference>
<dbReference type="GO" id="GO:0016787">
    <property type="term" value="F:hydrolase activity"/>
    <property type="evidence" value="ECO:0007669"/>
    <property type="project" value="UniProtKB-KW"/>
</dbReference>
<evidence type="ECO:0000313" key="3">
    <source>
        <dbReference type="EMBL" id="KNZ43317.1"/>
    </source>
</evidence>
<sequence length="190" mass="21232">MDYKKAIAAFTPGSVQEAADQQTMLFFIENNPGDVLVRANKIAHITSSAMIFNETMDKLLMVYHNIYQSWSWTGGHADGDTDLLYVAMKEAREETGLKNIKACSDKIVSLDVLPVFGHLKNNEIISAHLHLSVAYILQASEAESICIKPDENSGVRWIPIGELSDYVSEPHVQVVYDKILKKVFQQSFLG</sequence>
<evidence type="ECO:0000256" key="1">
    <source>
        <dbReference type="ARBA" id="ARBA00005582"/>
    </source>
</evidence>
<comment type="similarity">
    <text evidence="1">Belongs to the Nudix hydrolase family.</text>
</comment>
<evidence type="ECO:0000313" key="4">
    <source>
        <dbReference type="Proteomes" id="UP000036873"/>
    </source>
</evidence>
<dbReference type="InterPro" id="IPR000086">
    <property type="entry name" value="NUDIX_hydrolase_dom"/>
</dbReference>
<keyword evidence="4" id="KW-1185">Reference proteome</keyword>